<organism evidence="1 2">
    <name type="scientific">Aeromicrobium phragmitis</name>
    <dbReference type="NCBI Taxonomy" id="2478914"/>
    <lineage>
        <taxon>Bacteria</taxon>
        <taxon>Bacillati</taxon>
        <taxon>Actinomycetota</taxon>
        <taxon>Actinomycetes</taxon>
        <taxon>Propionibacteriales</taxon>
        <taxon>Nocardioidaceae</taxon>
        <taxon>Aeromicrobium</taxon>
    </lineage>
</organism>
<dbReference type="Proteomes" id="UP000282515">
    <property type="component" value="Unassembled WGS sequence"/>
</dbReference>
<proteinExistence type="predicted"/>
<protein>
    <recommendedName>
        <fullName evidence="3">DUF3846 domain-containing protein</fullName>
    </recommendedName>
</protein>
<comment type="caution">
    <text evidence="1">The sequence shown here is derived from an EMBL/GenBank/DDBJ whole genome shotgun (WGS) entry which is preliminary data.</text>
</comment>
<name>A0A3L8PMQ1_9ACTN</name>
<dbReference type="RefSeq" id="WP_121794239.1">
    <property type="nucleotide sequence ID" value="NZ_RDBF01000005.1"/>
</dbReference>
<accession>A0A3L8PMQ1</accession>
<gene>
    <name evidence="1" type="ORF">D9V41_09145</name>
</gene>
<evidence type="ECO:0000313" key="2">
    <source>
        <dbReference type="Proteomes" id="UP000282515"/>
    </source>
</evidence>
<dbReference type="EMBL" id="RDBF01000005">
    <property type="protein sequence ID" value="RLV56043.1"/>
    <property type="molecule type" value="Genomic_DNA"/>
</dbReference>
<keyword evidence="2" id="KW-1185">Reference proteome</keyword>
<evidence type="ECO:0008006" key="3">
    <source>
        <dbReference type="Google" id="ProtNLM"/>
    </source>
</evidence>
<sequence length="172" mass="18297">MNDISITAKQRQELVDLVDDTSKVFVGVDRSDRCIENPAEVLDAILEHLGVSVAPAPEPWTLIPEGRESAAVLRVNGVVGTYWCDRSRNGVFAVDPSPNTMVDLNGFTVTYAAAENITSVEPVQVVPEGARVLGDDEVAVPRELVERAKACANSTASPLIHAFAAVEGGGDQ</sequence>
<reference evidence="1 2" key="1">
    <citation type="submission" date="2018-10" db="EMBL/GenBank/DDBJ databases">
        <title>Aeromicrobium sp. 9W16Y-2 whole genome shotgun sequence.</title>
        <authorList>
            <person name="Li F."/>
        </authorList>
    </citation>
    <scope>NUCLEOTIDE SEQUENCE [LARGE SCALE GENOMIC DNA]</scope>
    <source>
        <strain evidence="1 2">9W16Y-2</strain>
    </source>
</reference>
<evidence type="ECO:0000313" key="1">
    <source>
        <dbReference type="EMBL" id="RLV56043.1"/>
    </source>
</evidence>
<dbReference type="AlphaFoldDB" id="A0A3L8PMQ1"/>